<dbReference type="InterPro" id="IPR023035">
    <property type="entry name" value="Ribosomal_uS9_bac/plastid"/>
</dbReference>
<dbReference type="GO" id="GO:0006412">
    <property type="term" value="P:translation"/>
    <property type="evidence" value="ECO:0007669"/>
    <property type="project" value="InterPro"/>
</dbReference>
<dbReference type="SUPFAM" id="SSF54211">
    <property type="entry name" value="Ribosomal protein S5 domain 2-like"/>
    <property type="match status" value="1"/>
</dbReference>
<dbReference type="Gene3D" id="3.30.230.10">
    <property type="match status" value="1"/>
</dbReference>
<feature type="region of interest" description="Disordered" evidence="6">
    <location>
        <begin position="111"/>
        <end position="135"/>
    </location>
</feature>
<keyword evidence="3 4" id="KW-0687">Ribonucleoprotein</keyword>
<dbReference type="NCBIfam" id="NF001099">
    <property type="entry name" value="PRK00132.1"/>
    <property type="match status" value="1"/>
</dbReference>
<comment type="similarity">
    <text evidence="1 4">Belongs to the universal ribosomal protein uS9 family.</text>
</comment>
<dbReference type="InterPro" id="IPR020568">
    <property type="entry name" value="Ribosomal_Su5_D2-typ_SF"/>
</dbReference>
<protein>
    <recommendedName>
        <fullName evidence="5">30S ribosomal protein S9</fullName>
    </recommendedName>
</protein>
<dbReference type="InterPro" id="IPR000754">
    <property type="entry name" value="Ribosomal_uS9"/>
</dbReference>
<sequence length="135" mass="14883">MVKIKKENYIYAAGKRKTASARVRLFKGTGETQVNGISIAEYFPGDVLKSIWQKPFELTETWGKYYATAKVAGGGKSGQVEAFANGLAKALILSSEDFKTPLKKAGLLTRDARERQRRMVGTGGKARRAKQSPKR</sequence>
<accession>A0A1F7WPK1</accession>
<gene>
    <name evidence="7" type="ORF">A2112_02350</name>
</gene>
<dbReference type="GO" id="GO:0003723">
    <property type="term" value="F:RNA binding"/>
    <property type="evidence" value="ECO:0007669"/>
    <property type="project" value="TreeGrafter"/>
</dbReference>
<dbReference type="Proteomes" id="UP000177091">
    <property type="component" value="Unassembled WGS sequence"/>
</dbReference>
<evidence type="ECO:0000313" key="8">
    <source>
        <dbReference type="Proteomes" id="UP000177091"/>
    </source>
</evidence>
<organism evidence="7 8">
    <name type="scientific">Candidatus Woesebacteria bacterium GWA1_42_12</name>
    <dbReference type="NCBI Taxonomy" id="1802472"/>
    <lineage>
        <taxon>Bacteria</taxon>
        <taxon>Candidatus Woeseibacteriota</taxon>
    </lineage>
</organism>
<dbReference type="AlphaFoldDB" id="A0A1F7WPK1"/>
<evidence type="ECO:0000256" key="4">
    <source>
        <dbReference type="RuleBase" id="RU003815"/>
    </source>
</evidence>
<comment type="caution">
    <text evidence="7">The sequence shown here is derived from an EMBL/GenBank/DDBJ whole genome shotgun (WGS) entry which is preliminary data.</text>
</comment>
<feature type="compositionally biased region" description="Basic residues" evidence="6">
    <location>
        <begin position="125"/>
        <end position="135"/>
    </location>
</feature>
<evidence type="ECO:0000256" key="5">
    <source>
        <dbReference type="RuleBase" id="RU003816"/>
    </source>
</evidence>
<evidence type="ECO:0000256" key="1">
    <source>
        <dbReference type="ARBA" id="ARBA00005251"/>
    </source>
</evidence>
<evidence type="ECO:0000256" key="6">
    <source>
        <dbReference type="SAM" id="MobiDB-lite"/>
    </source>
</evidence>
<dbReference type="InterPro" id="IPR020574">
    <property type="entry name" value="Ribosomal_uS9_CS"/>
</dbReference>
<proteinExistence type="inferred from homology"/>
<name>A0A1F7WPK1_9BACT</name>
<dbReference type="EMBL" id="MGFK01000006">
    <property type="protein sequence ID" value="OGM04753.1"/>
    <property type="molecule type" value="Genomic_DNA"/>
</dbReference>
<dbReference type="Pfam" id="PF00380">
    <property type="entry name" value="Ribosomal_S9"/>
    <property type="match status" value="1"/>
</dbReference>
<dbReference type="GO" id="GO:0003735">
    <property type="term" value="F:structural constituent of ribosome"/>
    <property type="evidence" value="ECO:0007669"/>
    <property type="project" value="InterPro"/>
</dbReference>
<evidence type="ECO:0000256" key="3">
    <source>
        <dbReference type="ARBA" id="ARBA00023274"/>
    </source>
</evidence>
<dbReference type="GO" id="GO:0022627">
    <property type="term" value="C:cytosolic small ribosomal subunit"/>
    <property type="evidence" value="ECO:0007669"/>
    <property type="project" value="TreeGrafter"/>
</dbReference>
<keyword evidence="2 4" id="KW-0689">Ribosomal protein</keyword>
<evidence type="ECO:0000256" key="2">
    <source>
        <dbReference type="ARBA" id="ARBA00022980"/>
    </source>
</evidence>
<dbReference type="InterPro" id="IPR014721">
    <property type="entry name" value="Ribsml_uS5_D2-typ_fold_subgr"/>
</dbReference>
<dbReference type="PROSITE" id="PS00360">
    <property type="entry name" value="RIBOSOMAL_S9"/>
    <property type="match status" value="1"/>
</dbReference>
<dbReference type="PANTHER" id="PTHR21569:SF1">
    <property type="entry name" value="SMALL RIBOSOMAL SUBUNIT PROTEIN US9M"/>
    <property type="match status" value="1"/>
</dbReference>
<reference evidence="7 8" key="1">
    <citation type="journal article" date="2016" name="Nat. Commun.">
        <title>Thousands of microbial genomes shed light on interconnected biogeochemical processes in an aquifer system.</title>
        <authorList>
            <person name="Anantharaman K."/>
            <person name="Brown C.T."/>
            <person name="Hug L.A."/>
            <person name="Sharon I."/>
            <person name="Castelle C.J."/>
            <person name="Probst A.J."/>
            <person name="Thomas B.C."/>
            <person name="Singh A."/>
            <person name="Wilkins M.J."/>
            <person name="Karaoz U."/>
            <person name="Brodie E.L."/>
            <person name="Williams K.H."/>
            <person name="Hubbard S.S."/>
            <person name="Banfield J.F."/>
        </authorList>
    </citation>
    <scope>NUCLEOTIDE SEQUENCE [LARGE SCALE GENOMIC DNA]</scope>
</reference>
<dbReference type="PANTHER" id="PTHR21569">
    <property type="entry name" value="RIBOSOMAL PROTEIN S9"/>
    <property type="match status" value="1"/>
</dbReference>
<evidence type="ECO:0000313" key="7">
    <source>
        <dbReference type="EMBL" id="OGM04753.1"/>
    </source>
</evidence>